<evidence type="ECO:0000256" key="1">
    <source>
        <dbReference type="ARBA" id="ARBA00023015"/>
    </source>
</evidence>
<dbReference type="PRINTS" id="PR00455">
    <property type="entry name" value="HTHTETR"/>
</dbReference>
<dbReference type="Proteomes" id="UP001501295">
    <property type="component" value="Unassembled WGS sequence"/>
</dbReference>
<name>A0ABP8W0J7_9MICO</name>
<organism evidence="6 7">
    <name type="scientific">Frondihabitans cladoniiphilus</name>
    <dbReference type="NCBI Taxonomy" id="715785"/>
    <lineage>
        <taxon>Bacteria</taxon>
        <taxon>Bacillati</taxon>
        <taxon>Actinomycetota</taxon>
        <taxon>Actinomycetes</taxon>
        <taxon>Micrococcales</taxon>
        <taxon>Microbacteriaceae</taxon>
        <taxon>Frondihabitans</taxon>
    </lineage>
</organism>
<gene>
    <name evidence="6" type="ORF">GCM10025780_22770</name>
</gene>
<keyword evidence="7" id="KW-1185">Reference proteome</keyword>
<evidence type="ECO:0000256" key="4">
    <source>
        <dbReference type="PROSITE-ProRule" id="PRU00335"/>
    </source>
</evidence>
<accession>A0ABP8W0J7</accession>
<dbReference type="InterPro" id="IPR023772">
    <property type="entry name" value="DNA-bd_HTH_TetR-type_CS"/>
</dbReference>
<sequence>MPRWNPDARARLVAAAVELFRERGYESVTIGEIAERAGLTRRSFFRHFPDKREVLFAGSREKTPEIAEMIAAHGDDVSARDAAFRTLTEVGDYLLHDRAAQALRQDLIASSLELQERERTKMAAMGAAVADGLRARGLPVDDAEALGAVATEAFHLAYLRATREAEPTPFADHLATSVAGITRLLTV</sequence>
<keyword evidence="1" id="KW-0805">Transcription regulation</keyword>
<dbReference type="PROSITE" id="PS50977">
    <property type="entry name" value="HTH_TETR_2"/>
    <property type="match status" value="1"/>
</dbReference>
<dbReference type="InterPro" id="IPR009057">
    <property type="entry name" value="Homeodomain-like_sf"/>
</dbReference>
<evidence type="ECO:0000313" key="6">
    <source>
        <dbReference type="EMBL" id="GAA4677486.1"/>
    </source>
</evidence>
<dbReference type="InterPro" id="IPR001647">
    <property type="entry name" value="HTH_TetR"/>
</dbReference>
<keyword evidence="3" id="KW-0804">Transcription</keyword>
<comment type="caution">
    <text evidence="6">The sequence shown here is derived from an EMBL/GenBank/DDBJ whole genome shotgun (WGS) entry which is preliminary data.</text>
</comment>
<dbReference type="PANTHER" id="PTHR30055">
    <property type="entry name" value="HTH-TYPE TRANSCRIPTIONAL REGULATOR RUTR"/>
    <property type="match status" value="1"/>
</dbReference>
<evidence type="ECO:0000256" key="3">
    <source>
        <dbReference type="ARBA" id="ARBA00023163"/>
    </source>
</evidence>
<reference evidence="7" key="1">
    <citation type="journal article" date="2019" name="Int. J. Syst. Evol. Microbiol.">
        <title>The Global Catalogue of Microorganisms (GCM) 10K type strain sequencing project: providing services to taxonomists for standard genome sequencing and annotation.</title>
        <authorList>
            <consortium name="The Broad Institute Genomics Platform"/>
            <consortium name="The Broad Institute Genome Sequencing Center for Infectious Disease"/>
            <person name="Wu L."/>
            <person name="Ma J."/>
        </authorList>
    </citation>
    <scope>NUCLEOTIDE SEQUENCE [LARGE SCALE GENOMIC DNA]</scope>
    <source>
        <strain evidence="7">JCM 18956</strain>
    </source>
</reference>
<dbReference type="PANTHER" id="PTHR30055:SF238">
    <property type="entry name" value="MYCOFACTOCIN BIOSYNTHESIS TRANSCRIPTIONAL REGULATOR MFTR-RELATED"/>
    <property type="match status" value="1"/>
</dbReference>
<feature type="domain" description="HTH tetR-type" evidence="5">
    <location>
        <begin position="6"/>
        <end position="66"/>
    </location>
</feature>
<dbReference type="SUPFAM" id="SSF46689">
    <property type="entry name" value="Homeodomain-like"/>
    <property type="match status" value="1"/>
</dbReference>
<dbReference type="InterPro" id="IPR050109">
    <property type="entry name" value="HTH-type_TetR-like_transc_reg"/>
</dbReference>
<keyword evidence="2 4" id="KW-0238">DNA-binding</keyword>
<dbReference type="EMBL" id="BAABLM010000004">
    <property type="protein sequence ID" value="GAA4677486.1"/>
    <property type="molecule type" value="Genomic_DNA"/>
</dbReference>
<dbReference type="RefSeq" id="WP_345375999.1">
    <property type="nucleotide sequence ID" value="NZ_BAABLM010000004.1"/>
</dbReference>
<dbReference type="Gene3D" id="1.10.357.10">
    <property type="entry name" value="Tetracycline Repressor, domain 2"/>
    <property type="match status" value="1"/>
</dbReference>
<proteinExistence type="predicted"/>
<protein>
    <submittedName>
        <fullName evidence="6">TetR/AcrR family transcriptional regulator</fullName>
    </submittedName>
</protein>
<dbReference type="PROSITE" id="PS01081">
    <property type="entry name" value="HTH_TETR_1"/>
    <property type="match status" value="1"/>
</dbReference>
<evidence type="ECO:0000313" key="7">
    <source>
        <dbReference type="Proteomes" id="UP001501295"/>
    </source>
</evidence>
<feature type="DNA-binding region" description="H-T-H motif" evidence="4">
    <location>
        <begin position="29"/>
        <end position="48"/>
    </location>
</feature>
<evidence type="ECO:0000259" key="5">
    <source>
        <dbReference type="PROSITE" id="PS50977"/>
    </source>
</evidence>
<evidence type="ECO:0000256" key="2">
    <source>
        <dbReference type="ARBA" id="ARBA00023125"/>
    </source>
</evidence>
<dbReference type="Pfam" id="PF00440">
    <property type="entry name" value="TetR_N"/>
    <property type="match status" value="1"/>
</dbReference>